<evidence type="ECO:0000313" key="12">
    <source>
        <dbReference type="EMBL" id="ATB50313.1"/>
    </source>
</evidence>
<keyword evidence="13" id="KW-1185">Reference proteome</keyword>
<keyword evidence="5" id="KW-0547">Nucleotide-binding</keyword>
<dbReference type="InterPro" id="IPR003594">
    <property type="entry name" value="HATPase_dom"/>
</dbReference>
<dbReference type="InterPro" id="IPR036890">
    <property type="entry name" value="HATPase_C_sf"/>
</dbReference>
<dbReference type="PRINTS" id="PR00344">
    <property type="entry name" value="BCTRLSENSOR"/>
</dbReference>
<dbReference type="SMART" id="SM00387">
    <property type="entry name" value="HATPase_c"/>
    <property type="match status" value="1"/>
</dbReference>
<dbReference type="CDD" id="cd00082">
    <property type="entry name" value="HisKA"/>
    <property type="match status" value="1"/>
</dbReference>
<accession>A0A250K2S6</accession>
<dbReference type="InterPro" id="IPR004358">
    <property type="entry name" value="Sig_transdc_His_kin-like_C"/>
</dbReference>
<feature type="compositionally biased region" description="Pro residues" evidence="9">
    <location>
        <begin position="1"/>
        <end position="11"/>
    </location>
</feature>
<evidence type="ECO:0000256" key="9">
    <source>
        <dbReference type="SAM" id="MobiDB-lite"/>
    </source>
</evidence>
<dbReference type="Pfam" id="PF02518">
    <property type="entry name" value="HATPase_c"/>
    <property type="match status" value="1"/>
</dbReference>
<keyword evidence="8" id="KW-0902">Two-component regulatory system</keyword>
<dbReference type="SMART" id="SM00388">
    <property type="entry name" value="HisKA"/>
    <property type="match status" value="1"/>
</dbReference>
<reference evidence="12 13" key="1">
    <citation type="submission" date="2017-06" db="EMBL/GenBank/DDBJ databases">
        <title>Sequencing and comparative analysis of myxobacterial genomes.</title>
        <authorList>
            <person name="Rupp O."/>
            <person name="Goesmann A."/>
            <person name="Sogaard-Andersen L."/>
        </authorList>
    </citation>
    <scope>NUCLEOTIDE SEQUENCE [LARGE SCALE GENOMIC DNA]</scope>
    <source>
        <strain evidence="12 13">DSM 14697</strain>
    </source>
</reference>
<keyword evidence="10" id="KW-0812">Transmembrane</keyword>
<keyword evidence="3" id="KW-0597">Phosphoprotein</keyword>
<organism evidence="12 13">
    <name type="scientific">Corallococcus macrosporus DSM 14697</name>
    <dbReference type="NCBI Taxonomy" id="1189310"/>
    <lineage>
        <taxon>Bacteria</taxon>
        <taxon>Pseudomonadati</taxon>
        <taxon>Myxococcota</taxon>
        <taxon>Myxococcia</taxon>
        <taxon>Myxococcales</taxon>
        <taxon>Cystobacterineae</taxon>
        <taxon>Myxococcaceae</taxon>
        <taxon>Corallococcus</taxon>
    </lineage>
</organism>
<dbReference type="AlphaFoldDB" id="A0A250K2S6"/>
<feature type="transmembrane region" description="Helical" evidence="10">
    <location>
        <begin position="205"/>
        <end position="227"/>
    </location>
</feature>
<keyword evidence="6 12" id="KW-0418">Kinase</keyword>
<evidence type="ECO:0000259" key="11">
    <source>
        <dbReference type="PROSITE" id="PS50109"/>
    </source>
</evidence>
<keyword evidence="4" id="KW-0808">Transferase</keyword>
<dbReference type="PANTHER" id="PTHR43065">
    <property type="entry name" value="SENSOR HISTIDINE KINASE"/>
    <property type="match status" value="1"/>
</dbReference>
<dbReference type="PANTHER" id="PTHR43065:SF10">
    <property type="entry name" value="PEROXIDE STRESS-ACTIVATED HISTIDINE KINASE MAK3"/>
    <property type="match status" value="1"/>
</dbReference>
<keyword evidence="10" id="KW-0472">Membrane</keyword>
<evidence type="ECO:0000256" key="1">
    <source>
        <dbReference type="ARBA" id="ARBA00000085"/>
    </source>
</evidence>
<dbReference type="Pfam" id="PF00512">
    <property type="entry name" value="HisKA"/>
    <property type="match status" value="1"/>
</dbReference>
<evidence type="ECO:0000256" key="7">
    <source>
        <dbReference type="ARBA" id="ARBA00022840"/>
    </source>
</evidence>
<dbReference type="InterPro" id="IPR003661">
    <property type="entry name" value="HisK_dim/P_dom"/>
</dbReference>
<keyword evidence="7" id="KW-0067">ATP-binding</keyword>
<dbReference type="KEGG" id="mmas:MYMAC_005968"/>
<evidence type="ECO:0000256" key="8">
    <source>
        <dbReference type="ARBA" id="ARBA00023012"/>
    </source>
</evidence>
<dbReference type="Gene3D" id="3.30.565.10">
    <property type="entry name" value="Histidine kinase-like ATPase, C-terminal domain"/>
    <property type="match status" value="1"/>
</dbReference>
<name>A0A250K2S6_9BACT</name>
<dbReference type="Proteomes" id="UP000217343">
    <property type="component" value="Chromosome"/>
</dbReference>
<evidence type="ECO:0000256" key="6">
    <source>
        <dbReference type="ARBA" id="ARBA00022777"/>
    </source>
</evidence>
<evidence type="ECO:0000313" key="13">
    <source>
        <dbReference type="Proteomes" id="UP000217343"/>
    </source>
</evidence>
<gene>
    <name evidence="12" type="ORF">MYMAC_005968</name>
</gene>
<feature type="region of interest" description="Disordered" evidence="9">
    <location>
        <begin position="1"/>
        <end position="42"/>
    </location>
</feature>
<dbReference type="PROSITE" id="PS50109">
    <property type="entry name" value="HIS_KIN"/>
    <property type="match status" value="1"/>
</dbReference>
<dbReference type="GO" id="GO:0000155">
    <property type="term" value="F:phosphorelay sensor kinase activity"/>
    <property type="evidence" value="ECO:0007669"/>
    <property type="project" value="InterPro"/>
</dbReference>
<feature type="transmembrane region" description="Helical" evidence="10">
    <location>
        <begin position="142"/>
        <end position="159"/>
    </location>
</feature>
<dbReference type="Gene3D" id="1.10.287.130">
    <property type="match status" value="1"/>
</dbReference>
<proteinExistence type="predicted"/>
<dbReference type="EC" id="2.7.13.3" evidence="2"/>
<feature type="transmembrane region" description="Helical" evidence="10">
    <location>
        <begin position="90"/>
        <end position="108"/>
    </location>
</feature>
<dbReference type="InterPro" id="IPR005467">
    <property type="entry name" value="His_kinase_dom"/>
</dbReference>
<dbReference type="GO" id="GO:0005524">
    <property type="term" value="F:ATP binding"/>
    <property type="evidence" value="ECO:0007669"/>
    <property type="project" value="UniProtKB-KW"/>
</dbReference>
<feature type="transmembrane region" description="Helical" evidence="10">
    <location>
        <begin position="166"/>
        <end position="185"/>
    </location>
</feature>
<comment type="catalytic activity">
    <reaction evidence="1">
        <text>ATP + protein L-histidine = ADP + protein N-phospho-L-histidine.</text>
        <dbReference type="EC" id="2.7.13.3"/>
    </reaction>
</comment>
<feature type="domain" description="Histidine kinase" evidence="11">
    <location>
        <begin position="256"/>
        <end position="464"/>
    </location>
</feature>
<dbReference type="SUPFAM" id="SSF55874">
    <property type="entry name" value="ATPase domain of HSP90 chaperone/DNA topoisomerase II/histidine kinase"/>
    <property type="match status" value="1"/>
</dbReference>
<evidence type="ECO:0000256" key="2">
    <source>
        <dbReference type="ARBA" id="ARBA00012438"/>
    </source>
</evidence>
<sequence length="473" mass="50247">MTHTPRPPPGYDEPVSTAPTHAGAPPDTLGSRPPRSTFQRSPEDMAARLSSSDIALGWLVRLRWHAVTGQALTVGVAARGLGLALPVTPLLALVAMTAVSNLLLALWLRREPEVRPGLLGAVLAFDTVLLTGLLALSGGPANPFSMLYLVHVTLAAIVLGPRWTVLIALLSVLGASSLFAFHVPLPDSVNPPGAHGLDSLHVVGMWVAFTLTALIIAFVVARVAAALRNRQAALARTQRLAARAEKLASLSTLAAGAAHELSTPLGTIAIAANELDALILEAPQEALEDARLIRDEVERCRDILERMSARAGQTLGEVPEQTTPGDVLARIQEQLGAADQARLRLEPGPNQPFWCPVRGLVQVLTNLVRNGLQASEGAQAPVVVSAHRETDRLRFVVEDQGTGIPRELLPRLGEPFFTTKPAGQGMGLGLFLTQTYAELCGGRLELSSEEGQGTRATLELPLRREPVHVTVTG</sequence>
<evidence type="ECO:0000256" key="4">
    <source>
        <dbReference type="ARBA" id="ARBA00022679"/>
    </source>
</evidence>
<keyword evidence="10" id="KW-1133">Transmembrane helix</keyword>
<feature type="transmembrane region" description="Helical" evidence="10">
    <location>
        <begin position="117"/>
        <end position="136"/>
    </location>
</feature>
<evidence type="ECO:0000256" key="10">
    <source>
        <dbReference type="SAM" id="Phobius"/>
    </source>
</evidence>
<evidence type="ECO:0000256" key="3">
    <source>
        <dbReference type="ARBA" id="ARBA00022553"/>
    </source>
</evidence>
<dbReference type="SUPFAM" id="SSF47384">
    <property type="entry name" value="Homodimeric domain of signal transducing histidine kinase"/>
    <property type="match status" value="1"/>
</dbReference>
<protein>
    <recommendedName>
        <fullName evidence="2">histidine kinase</fullName>
        <ecNumber evidence="2">2.7.13.3</ecNumber>
    </recommendedName>
</protein>
<dbReference type="InterPro" id="IPR036097">
    <property type="entry name" value="HisK_dim/P_sf"/>
</dbReference>
<dbReference type="EMBL" id="CP022203">
    <property type="protein sequence ID" value="ATB50313.1"/>
    <property type="molecule type" value="Genomic_DNA"/>
</dbReference>
<evidence type="ECO:0000256" key="5">
    <source>
        <dbReference type="ARBA" id="ARBA00022741"/>
    </source>
</evidence>